<organism evidence="3 4">
    <name type="scientific">Nostoc cf. edaphicum LEGE 07299</name>
    <dbReference type="NCBI Taxonomy" id="2777974"/>
    <lineage>
        <taxon>Bacteria</taxon>
        <taxon>Bacillati</taxon>
        <taxon>Cyanobacteriota</taxon>
        <taxon>Cyanophyceae</taxon>
        <taxon>Nostocales</taxon>
        <taxon>Nostocaceae</taxon>
        <taxon>Nostoc</taxon>
    </lineage>
</organism>
<dbReference type="InterPro" id="IPR025161">
    <property type="entry name" value="IS402-like_dom"/>
</dbReference>
<feature type="region of interest" description="Disordered" evidence="1">
    <location>
        <begin position="1"/>
        <end position="20"/>
    </location>
</feature>
<comment type="caution">
    <text evidence="3">The sequence shown here is derived from an EMBL/GenBank/DDBJ whole genome shotgun (WGS) entry which is preliminary data.</text>
</comment>
<evidence type="ECO:0000256" key="1">
    <source>
        <dbReference type="SAM" id="MobiDB-lite"/>
    </source>
</evidence>
<dbReference type="EMBL" id="JADEXF010000267">
    <property type="protein sequence ID" value="MBE9105274.1"/>
    <property type="molecule type" value="Genomic_DNA"/>
</dbReference>
<protein>
    <submittedName>
        <fullName evidence="3">Transposase</fullName>
    </submittedName>
</protein>
<evidence type="ECO:0000259" key="2">
    <source>
        <dbReference type="Pfam" id="PF13340"/>
    </source>
</evidence>
<dbReference type="RefSeq" id="WP_194043325.1">
    <property type="nucleotide sequence ID" value="NZ_JADEXF010000267.1"/>
</dbReference>
<evidence type="ECO:0000313" key="4">
    <source>
        <dbReference type="Proteomes" id="UP000647836"/>
    </source>
</evidence>
<feature type="domain" description="Insertion element IS402-like" evidence="2">
    <location>
        <begin position="15"/>
        <end position="70"/>
    </location>
</feature>
<reference evidence="3 4" key="1">
    <citation type="submission" date="2020-10" db="EMBL/GenBank/DDBJ databases">
        <authorList>
            <person name="Castelo-Branco R."/>
            <person name="Eusebio N."/>
            <person name="Adriana R."/>
            <person name="Vieira A."/>
            <person name="Brugerolle De Fraissinette N."/>
            <person name="Rezende De Castro R."/>
            <person name="Schneider M.P."/>
            <person name="Vasconcelos V."/>
            <person name="Leao P.N."/>
        </authorList>
    </citation>
    <scope>NUCLEOTIDE SEQUENCE [LARGE SCALE GENOMIC DNA]</scope>
    <source>
        <strain evidence="3 4">LEGE 07299</strain>
    </source>
</reference>
<dbReference type="PANTHER" id="PTHR30007">
    <property type="entry name" value="PHP DOMAIN PROTEIN"/>
    <property type="match status" value="1"/>
</dbReference>
<dbReference type="Pfam" id="PF13340">
    <property type="entry name" value="DUF4096"/>
    <property type="match status" value="1"/>
</dbReference>
<sequence>MGFDKINDSGYRQRKRRKKREVDMGEVVNAIFYILRAGCSWRMMPDDLPACLTVYSYFRRWERKGVWQKIYTVLRSLPAGSTT</sequence>
<proteinExistence type="predicted"/>
<dbReference type="Proteomes" id="UP000647836">
    <property type="component" value="Unassembled WGS sequence"/>
</dbReference>
<accession>A0ABR9TXX5</accession>
<keyword evidence="4" id="KW-1185">Reference proteome</keyword>
<name>A0ABR9TXX5_9NOSO</name>
<gene>
    <name evidence="3" type="ORF">IQ229_10070</name>
</gene>
<evidence type="ECO:0000313" key="3">
    <source>
        <dbReference type="EMBL" id="MBE9105274.1"/>
    </source>
</evidence>
<dbReference type="PANTHER" id="PTHR30007:SF0">
    <property type="entry name" value="TRANSPOSASE"/>
    <property type="match status" value="1"/>
</dbReference>